<name>A0A1I6L0L7_9SPHN</name>
<dbReference type="PROSITE" id="PS51257">
    <property type="entry name" value="PROKAR_LIPOPROTEIN"/>
    <property type="match status" value="1"/>
</dbReference>
<accession>A0A1I6L0L7</accession>
<proteinExistence type="predicted"/>
<sequence length="330" mass="35675">MRRPTRYGPTAFIMVALTLSGCGKIKQNKPEETAQTRAEARRYKDACASSSAYDRLKRVLFNEARSDRSSHRTNLDTLESFSFIRMEDPVVIGRDPALDITRCKGRLVLDVPPGSERALGGERRLIAEITYTAQAAADGSGLVYVLTGAEPIVSKLAAFDLPDATYRPLPALDAEPSATLLASAEDDPLAAPPDIPATQPHDATLPTPRSNRDGTRGGTLDHADTEHAGEQTVRTFYEALGAGDGALASAQIIPAKRSSRTYSADAISRFYGRLSDPLQLTGIRQLEDDTYRVTYRYAGTGIRCNGRATVRTTRVGDRALIRSITAGDGC</sequence>
<dbReference type="AlphaFoldDB" id="A0A1I6L0L7"/>
<dbReference type="EMBL" id="FOZG01000002">
    <property type="protein sequence ID" value="SFR96808.1"/>
    <property type="molecule type" value="Genomic_DNA"/>
</dbReference>
<evidence type="ECO:0000256" key="1">
    <source>
        <dbReference type="SAM" id="MobiDB-lite"/>
    </source>
</evidence>
<evidence type="ECO:0000313" key="3">
    <source>
        <dbReference type="Proteomes" id="UP000198824"/>
    </source>
</evidence>
<dbReference type="Proteomes" id="UP000198824">
    <property type="component" value="Unassembled WGS sequence"/>
</dbReference>
<protein>
    <submittedName>
        <fullName evidence="2">Uncharacterized protein</fullName>
    </submittedName>
</protein>
<keyword evidence="3" id="KW-1185">Reference proteome</keyword>
<feature type="region of interest" description="Disordered" evidence="1">
    <location>
        <begin position="187"/>
        <end position="228"/>
    </location>
</feature>
<evidence type="ECO:0000313" key="2">
    <source>
        <dbReference type="EMBL" id="SFR96808.1"/>
    </source>
</evidence>
<organism evidence="2 3">
    <name type="scientific">Sphingomonas jatrophae</name>
    <dbReference type="NCBI Taxonomy" id="1166337"/>
    <lineage>
        <taxon>Bacteria</taxon>
        <taxon>Pseudomonadati</taxon>
        <taxon>Pseudomonadota</taxon>
        <taxon>Alphaproteobacteria</taxon>
        <taxon>Sphingomonadales</taxon>
        <taxon>Sphingomonadaceae</taxon>
        <taxon>Sphingomonas</taxon>
    </lineage>
</organism>
<dbReference type="STRING" id="1166337.SAMN05192580_2078"/>
<gene>
    <name evidence="2" type="ORF">SAMN05192580_2078</name>
</gene>
<dbReference type="RefSeq" id="WP_131819236.1">
    <property type="nucleotide sequence ID" value="NZ_FOZG01000002.1"/>
</dbReference>
<reference evidence="2 3" key="1">
    <citation type="submission" date="2016-10" db="EMBL/GenBank/DDBJ databases">
        <authorList>
            <person name="de Groot N.N."/>
        </authorList>
    </citation>
    <scope>NUCLEOTIDE SEQUENCE [LARGE SCALE GENOMIC DNA]</scope>
    <source>
        <strain evidence="2 3">S5-249</strain>
    </source>
</reference>
<dbReference type="OrthoDB" id="1522627at2"/>
<feature type="compositionally biased region" description="Basic and acidic residues" evidence="1">
    <location>
        <begin position="210"/>
        <end position="228"/>
    </location>
</feature>